<proteinExistence type="predicted"/>
<feature type="region of interest" description="Disordered" evidence="1">
    <location>
        <begin position="68"/>
        <end position="91"/>
    </location>
</feature>
<evidence type="ECO:0000256" key="1">
    <source>
        <dbReference type="SAM" id="MobiDB-lite"/>
    </source>
</evidence>
<keyword evidence="2" id="KW-0472">Membrane</keyword>
<protein>
    <submittedName>
        <fullName evidence="3">Uncharacterized protein</fullName>
    </submittedName>
</protein>
<sequence>MDPAGTPVDLRRVPTPPWTCHGPHGYQQPVQLRWMELSQGRRDRLCLLFLILIHFTLALSQGHSPWWESTGHSGNGPRPSRLQDYVATFHT</sequence>
<feature type="transmembrane region" description="Helical" evidence="2">
    <location>
        <begin position="45"/>
        <end position="63"/>
    </location>
</feature>
<comment type="caution">
    <text evidence="3">The sequence shown here is derived from an EMBL/GenBank/DDBJ whole genome shotgun (WGS) entry which is preliminary data.</text>
</comment>
<reference evidence="3" key="1">
    <citation type="journal article" date="2023" name="Science">
        <title>Genome structures resolve the early diversification of teleost fishes.</title>
        <authorList>
            <person name="Parey E."/>
            <person name="Louis A."/>
            <person name="Montfort J."/>
            <person name="Bouchez O."/>
            <person name="Roques C."/>
            <person name="Iampietro C."/>
            <person name="Lluch J."/>
            <person name="Castinel A."/>
            <person name="Donnadieu C."/>
            <person name="Desvignes T."/>
            <person name="Floi Bucao C."/>
            <person name="Jouanno E."/>
            <person name="Wen M."/>
            <person name="Mejri S."/>
            <person name="Dirks R."/>
            <person name="Jansen H."/>
            <person name="Henkel C."/>
            <person name="Chen W.J."/>
            <person name="Zahm M."/>
            <person name="Cabau C."/>
            <person name="Klopp C."/>
            <person name="Thompson A.W."/>
            <person name="Robinson-Rechavi M."/>
            <person name="Braasch I."/>
            <person name="Lecointre G."/>
            <person name="Bobe J."/>
            <person name="Postlethwait J.H."/>
            <person name="Berthelot C."/>
            <person name="Roest Crollius H."/>
            <person name="Guiguen Y."/>
        </authorList>
    </citation>
    <scope>NUCLEOTIDE SEQUENCE</scope>
    <source>
        <strain evidence="3">WJC10195</strain>
    </source>
</reference>
<evidence type="ECO:0000313" key="4">
    <source>
        <dbReference type="Proteomes" id="UP001152622"/>
    </source>
</evidence>
<feature type="region of interest" description="Disordered" evidence="1">
    <location>
        <begin position="1"/>
        <end position="22"/>
    </location>
</feature>
<keyword evidence="2" id="KW-1133">Transmembrane helix</keyword>
<evidence type="ECO:0000313" key="3">
    <source>
        <dbReference type="EMBL" id="KAJ8353782.1"/>
    </source>
</evidence>
<organism evidence="3 4">
    <name type="scientific">Synaphobranchus kaupii</name>
    <name type="common">Kaup's arrowtooth eel</name>
    <dbReference type="NCBI Taxonomy" id="118154"/>
    <lineage>
        <taxon>Eukaryota</taxon>
        <taxon>Metazoa</taxon>
        <taxon>Chordata</taxon>
        <taxon>Craniata</taxon>
        <taxon>Vertebrata</taxon>
        <taxon>Euteleostomi</taxon>
        <taxon>Actinopterygii</taxon>
        <taxon>Neopterygii</taxon>
        <taxon>Teleostei</taxon>
        <taxon>Anguilliformes</taxon>
        <taxon>Synaphobranchidae</taxon>
        <taxon>Synaphobranchus</taxon>
    </lineage>
</organism>
<gene>
    <name evidence="3" type="ORF">SKAU_G00213490</name>
</gene>
<dbReference type="Proteomes" id="UP001152622">
    <property type="component" value="Chromosome 7"/>
</dbReference>
<dbReference type="AlphaFoldDB" id="A0A9Q1F9L7"/>
<keyword evidence="2" id="KW-0812">Transmembrane</keyword>
<evidence type="ECO:0000256" key="2">
    <source>
        <dbReference type="SAM" id="Phobius"/>
    </source>
</evidence>
<name>A0A9Q1F9L7_SYNKA</name>
<dbReference type="EMBL" id="JAINUF010000007">
    <property type="protein sequence ID" value="KAJ8353782.1"/>
    <property type="molecule type" value="Genomic_DNA"/>
</dbReference>
<keyword evidence="4" id="KW-1185">Reference proteome</keyword>
<accession>A0A9Q1F9L7</accession>